<organism evidence="2 3">
    <name type="scientific">Byssothecium circinans</name>
    <dbReference type="NCBI Taxonomy" id="147558"/>
    <lineage>
        <taxon>Eukaryota</taxon>
        <taxon>Fungi</taxon>
        <taxon>Dikarya</taxon>
        <taxon>Ascomycota</taxon>
        <taxon>Pezizomycotina</taxon>
        <taxon>Dothideomycetes</taxon>
        <taxon>Pleosporomycetidae</taxon>
        <taxon>Pleosporales</taxon>
        <taxon>Massarineae</taxon>
        <taxon>Massarinaceae</taxon>
        <taxon>Byssothecium</taxon>
    </lineage>
</organism>
<feature type="compositionally biased region" description="Low complexity" evidence="1">
    <location>
        <begin position="80"/>
        <end position="92"/>
    </location>
</feature>
<proteinExistence type="predicted"/>
<feature type="region of interest" description="Disordered" evidence="1">
    <location>
        <begin position="32"/>
        <end position="113"/>
    </location>
</feature>
<evidence type="ECO:0000313" key="3">
    <source>
        <dbReference type="Proteomes" id="UP000800035"/>
    </source>
</evidence>
<protein>
    <submittedName>
        <fullName evidence="2">Uncharacterized protein</fullName>
    </submittedName>
</protein>
<evidence type="ECO:0000256" key="1">
    <source>
        <dbReference type="SAM" id="MobiDB-lite"/>
    </source>
</evidence>
<feature type="compositionally biased region" description="Basic residues" evidence="1">
    <location>
        <begin position="60"/>
        <end position="79"/>
    </location>
</feature>
<dbReference type="EMBL" id="ML977012">
    <property type="protein sequence ID" value="KAF1952217.1"/>
    <property type="molecule type" value="Genomic_DNA"/>
</dbReference>
<dbReference type="Proteomes" id="UP000800035">
    <property type="component" value="Unassembled WGS sequence"/>
</dbReference>
<gene>
    <name evidence="2" type="ORF">CC80DRAFT_508260</name>
</gene>
<accession>A0A6A5TTI6</accession>
<sequence length="113" mass="12498">MERLVQNELLHYENSGLRDALTAKKQRKNAAAAKLLKEQEKEERRVARERAKEASTITQRGKRKASKAPLAKRKPKRAKGGAAAHPSSLEAAPAPPPKVSSRGRAITLSRKLR</sequence>
<feature type="compositionally biased region" description="Basic and acidic residues" evidence="1">
    <location>
        <begin position="35"/>
        <end position="53"/>
    </location>
</feature>
<dbReference type="AlphaFoldDB" id="A0A6A5TTI6"/>
<name>A0A6A5TTI6_9PLEO</name>
<keyword evidence="3" id="KW-1185">Reference proteome</keyword>
<reference evidence="2" key="1">
    <citation type="journal article" date="2020" name="Stud. Mycol.">
        <title>101 Dothideomycetes genomes: a test case for predicting lifestyles and emergence of pathogens.</title>
        <authorList>
            <person name="Haridas S."/>
            <person name="Albert R."/>
            <person name="Binder M."/>
            <person name="Bloem J."/>
            <person name="Labutti K."/>
            <person name="Salamov A."/>
            <person name="Andreopoulos B."/>
            <person name="Baker S."/>
            <person name="Barry K."/>
            <person name="Bills G."/>
            <person name="Bluhm B."/>
            <person name="Cannon C."/>
            <person name="Castanera R."/>
            <person name="Culley D."/>
            <person name="Daum C."/>
            <person name="Ezra D."/>
            <person name="Gonzalez J."/>
            <person name="Henrissat B."/>
            <person name="Kuo A."/>
            <person name="Liang C."/>
            <person name="Lipzen A."/>
            <person name="Lutzoni F."/>
            <person name="Magnuson J."/>
            <person name="Mondo S."/>
            <person name="Nolan M."/>
            <person name="Ohm R."/>
            <person name="Pangilinan J."/>
            <person name="Park H.-J."/>
            <person name="Ramirez L."/>
            <person name="Alfaro M."/>
            <person name="Sun H."/>
            <person name="Tritt A."/>
            <person name="Yoshinaga Y."/>
            <person name="Zwiers L.-H."/>
            <person name="Turgeon B."/>
            <person name="Goodwin S."/>
            <person name="Spatafora J."/>
            <person name="Crous P."/>
            <person name="Grigoriev I."/>
        </authorList>
    </citation>
    <scope>NUCLEOTIDE SEQUENCE</scope>
    <source>
        <strain evidence="2">CBS 675.92</strain>
    </source>
</reference>
<evidence type="ECO:0000313" key="2">
    <source>
        <dbReference type="EMBL" id="KAF1952217.1"/>
    </source>
</evidence>